<comment type="caution">
    <text evidence="11">The sequence shown here is derived from an EMBL/GenBank/DDBJ whole genome shotgun (WGS) entry which is preliminary data.</text>
</comment>
<dbReference type="Pfam" id="PF17886">
    <property type="entry name" value="ArsA_HSP20"/>
    <property type="match status" value="1"/>
</dbReference>
<dbReference type="InterPro" id="IPR027417">
    <property type="entry name" value="P-loop_NTPase"/>
</dbReference>
<evidence type="ECO:0000256" key="4">
    <source>
        <dbReference type="ARBA" id="ARBA00022849"/>
    </source>
</evidence>
<comment type="catalytic activity">
    <reaction evidence="6">
        <text>arsenite(in) + ATP + H2O = arsenite(out) + ADP + phosphate + H(+)</text>
        <dbReference type="Rhea" id="RHEA:11348"/>
        <dbReference type="ChEBI" id="CHEBI:15377"/>
        <dbReference type="ChEBI" id="CHEBI:15378"/>
        <dbReference type="ChEBI" id="CHEBI:29242"/>
        <dbReference type="ChEBI" id="CHEBI:30616"/>
        <dbReference type="ChEBI" id="CHEBI:43474"/>
        <dbReference type="ChEBI" id="CHEBI:456216"/>
        <dbReference type="EC" id="7.3.2.7"/>
    </reaction>
</comment>
<keyword evidence="3 11" id="KW-0067">ATP-binding</keyword>
<feature type="domain" description="ArsA/GET3 Anion-transporting ATPase-like" evidence="9">
    <location>
        <begin position="3"/>
        <end position="300"/>
    </location>
</feature>
<sequence length="395" mass="45667">MGRIIIFTGKGGVGKTSVAAAHARKAALMGKETLIVSADMAHNLSDLFEVPIGKEITKIEERLYGLEIDPNYEMEHDFTDLLTSIKKMIPDMELDDGDGNLSGFEMFPGMEELFSLLKIQELYESNWYEVIIVDCAPTGETLSLLKFPELFSWYVEKFFPIGKVAMKVLRPVGKKFYKIELPDTKAMNDMEKLYVKLTGLQELFKNKDIASIRLVAIPEKMVVEETKRNYMYLNLYNYNVDGLFINRILPKDIDNTFFDEWILLQEKYINELKNIFGNIPIGFIKWYDIDINGMQAIDRLVLDVFNDDNLFEIKNIIPNEVYEKNTEGYLLSVNLPCLSKEEIEIYETGKEIILRIGNFKRCIPLPGIFRNYEVSSAKLEESILRIQFVEQKEEN</sequence>
<evidence type="ECO:0000256" key="2">
    <source>
        <dbReference type="ARBA" id="ARBA00022741"/>
    </source>
</evidence>
<dbReference type="InterPro" id="IPR025723">
    <property type="entry name" value="ArsA/GET3_ATPase-like"/>
</dbReference>
<dbReference type="Gene3D" id="2.60.40.790">
    <property type="match status" value="1"/>
</dbReference>
<evidence type="ECO:0000256" key="7">
    <source>
        <dbReference type="ARBA" id="ARBA00059736"/>
    </source>
</evidence>
<dbReference type="SUPFAM" id="SSF52540">
    <property type="entry name" value="P-loop containing nucleoside triphosphate hydrolases"/>
    <property type="match status" value="1"/>
</dbReference>
<keyword evidence="5" id="KW-1278">Translocase</keyword>
<evidence type="ECO:0000313" key="12">
    <source>
        <dbReference type="Proteomes" id="UP000273083"/>
    </source>
</evidence>
<dbReference type="GO" id="GO:0016887">
    <property type="term" value="F:ATP hydrolysis activity"/>
    <property type="evidence" value="ECO:0007669"/>
    <property type="project" value="InterPro"/>
</dbReference>
<dbReference type="Gene3D" id="3.40.50.300">
    <property type="entry name" value="P-loop containing nucleotide triphosphate hydrolases"/>
    <property type="match status" value="1"/>
</dbReference>
<keyword evidence="2" id="KW-0547">Nucleotide-binding</keyword>
<evidence type="ECO:0000256" key="5">
    <source>
        <dbReference type="ARBA" id="ARBA00022967"/>
    </source>
</evidence>
<dbReference type="OrthoDB" id="9780677at2"/>
<comment type="function">
    <text evidence="7">Anion-transporting ATPase. Catalyzes the extrusion of arsenite.</text>
</comment>
<name>A0A3N1XMP8_9FIRM</name>
<evidence type="ECO:0000256" key="8">
    <source>
        <dbReference type="ARBA" id="ARBA00066752"/>
    </source>
</evidence>
<dbReference type="SUPFAM" id="SSF49764">
    <property type="entry name" value="HSP20-like chaperones"/>
    <property type="match status" value="1"/>
</dbReference>
<dbReference type="CDD" id="cd02035">
    <property type="entry name" value="ArsA"/>
    <property type="match status" value="1"/>
</dbReference>
<dbReference type="RefSeq" id="WP_123610074.1">
    <property type="nucleotide sequence ID" value="NZ_RJVG01000008.1"/>
</dbReference>
<reference evidence="11 12" key="1">
    <citation type="submission" date="2018-11" db="EMBL/GenBank/DDBJ databases">
        <title>Genomic Encyclopedia of Type Strains, Phase IV (KMG-IV): sequencing the most valuable type-strain genomes for metagenomic binning, comparative biology and taxonomic classification.</title>
        <authorList>
            <person name="Goeker M."/>
        </authorList>
    </citation>
    <scope>NUCLEOTIDE SEQUENCE [LARGE SCALE GENOMIC DNA]</scope>
    <source>
        <strain evidence="11 12">DSM 26537</strain>
    </source>
</reference>
<protein>
    <recommendedName>
        <fullName evidence="8">arsenite-transporting ATPase</fullName>
        <ecNumber evidence="8">7.3.2.7</ecNumber>
    </recommendedName>
</protein>
<dbReference type="GO" id="GO:0015446">
    <property type="term" value="F:ATPase-coupled arsenite transmembrane transporter activity"/>
    <property type="evidence" value="ECO:0007669"/>
    <property type="project" value="UniProtKB-EC"/>
</dbReference>
<dbReference type="Proteomes" id="UP000273083">
    <property type="component" value="Unassembled WGS sequence"/>
</dbReference>
<keyword evidence="4" id="KW-0059">Arsenical resistance</keyword>
<gene>
    <name evidence="11" type="ORF">EDD66_10884</name>
</gene>
<dbReference type="FunFam" id="3.40.50.300:FF:001801">
    <property type="entry name" value="Putative arsenical pump-driving ATPase"/>
    <property type="match status" value="1"/>
</dbReference>
<dbReference type="InterPro" id="IPR008978">
    <property type="entry name" value="HSP20-like_chaperone"/>
</dbReference>
<evidence type="ECO:0000256" key="1">
    <source>
        <dbReference type="ARBA" id="ARBA00011040"/>
    </source>
</evidence>
<evidence type="ECO:0000259" key="9">
    <source>
        <dbReference type="Pfam" id="PF02374"/>
    </source>
</evidence>
<dbReference type="InterPro" id="IPR040612">
    <property type="entry name" value="ArsA_HSP20-like"/>
</dbReference>
<evidence type="ECO:0000313" key="11">
    <source>
        <dbReference type="EMBL" id="ROR26362.1"/>
    </source>
</evidence>
<feature type="domain" description="ArsA HSP20-like" evidence="10">
    <location>
        <begin position="328"/>
        <end position="388"/>
    </location>
</feature>
<dbReference type="Pfam" id="PF02374">
    <property type="entry name" value="ArsA_ATPase"/>
    <property type="match status" value="1"/>
</dbReference>
<dbReference type="GO" id="GO:0005524">
    <property type="term" value="F:ATP binding"/>
    <property type="evidence" value="ECO:0007669"/>
    <property type="project" value="UniProtKB-KW"/>
</dbReference>
<dbReference type="EMBL" id="RJVG01000008">
    <property type="protein sequence ID" value="ROR26362.1"/>
    <property type="molecule type" value="Genomic_DNA"/>
</dbReference>
<dbReference type="InterPro" id="IPR016300">
    <property type="entry name" value="ATPase_ArsA/GET3"/>
</dbReference>
<dbReference type="PANTHER" id="PTHR10803">
    <property type="entry name" value="ARSENICAL PUMP-DRIVING ATPASE ARSENITE-TRANSLOCATING ATPASE"/>
    <property type="match status" value="1"/>
</dbReference>
<evidence type="ECO:0000259" key="10">
    <source>
        <dbReference type="Pfam" id="PF17886"/>
    </source>
</evidence>
<accession>A0A3N1XMP8</accession>
<dbReference type="PANTHER" id="PTHR10803:SF3">
    <property type="entry name" value="ATPASE GET3"/>
    <property type="match status" value="1"/>
</dbReference>
<evidence type="ECO:0000256" key="6">
    <source>
        <dbReference type="ARBA" id="ARBA00052296"/>
    </source>
</evidence>
<organism evidence="11 12">
    <name type="scientific">Mobilisporobacter senegalensis</name>
    <dbReference type="NCBI Taxonomy" id="1329262"/>
    <lineage>
        <taxon>Bacteria</taxon>
        <taxon>Bacillati</taxon>
        <taxon>Bacillota</taxon>
        <taxon>Clostridia</taxon>
        <taxon>Lachnospirales</taxon>
        <taxon>Lachnospiraceae</taxon>
        <taxon>Mobilisporobacter</taxon>
    </lineage>
</organism>
<dbReference type="EC" id="7.3.2.7" evidence="8"/>
<comment type="similarity">
    <text evidence="1">Belongs to the arsA ATPase family.</text>
</comment>
<dbReference type="NCBIfam" id="TIGR00345">
    <property type="entry name" value="GET3_arsA_TRC40"/>
    <property type="match status" value="1"/>
</dbReference>
<proteinExistence type="inferred from homology"/>
<keyword evidence="12" id="KW-1185">Reference proteome</keyword>
<evidence type="ECO:0000256" key="3">
    <source>
        <dbReference type="ARBA" id="ARBA00022840"/>
    </source>
</evidence>
<dbReference type="AlphaFoldDB" id="A0A3N1XMP8"/>